<feature type="region of interest" description="Disordered" evidence="11">
    <location>
        <begin position="636"/>
        <end position="772"/>
    </location>
</feature>
<evidence type="ECO:0000256" key="12">
    <source>
        <dbReference type="SAM" id="Phobius"/>
    </source>
</evidence>
<evidence type="ECO:0000256" key="5">
    <source>
        <dbReference type="ARBA" id="ARBA00022989"/>
    </source>
</evidence>
<dbReference type="GO" id="GO:0006612">
    <property type="term" value="P:protein targeting to membrane"/>
    <property type="evidence" value="ECO:0007669"/>
    <property type="project" value="TreeGrafter"/>
</dbReference>
<evidence type="ECO:0000313" key="14">
    <source>
        <dbReference type="EMBL" id="KFG54915.1"/>
    </source>
</evidence>
<dbReference type="OrthoDB" id="4096362at2759"/>
<comment type="subcellular location">
    <subcellularLocation>
        <location evidence="1">Endomembrane system</location>
        <topology evidence="1">Multi-pass membrane protein</topology>
    </subcellularLocation>
</comment>
<reference evidence="14 15" key="1">
    <citation type="submission" date="2014-07" db="EMBL/GenBank/DDBJ databases">
        <authorList>
            <person name="Sibley D."/>
            <person name="Venepally P."/>
            <person name="Karamycheva S."/>
            <person name="Hadjithomas M."/>
            <person name="Khan A."/>
            <person name="Brunk B."/>
            <person name="Roos D."/>
            <person name="Caler E."/>
            <person name="Lorenzi H."/>
        </authorList>
    </citation>
    <scope>NUCLEOTIDE SEQUENCE [LARGE SCALE GENOMIC DNA]</scope>
    <source>
        <strain evidence="14 15">FOU</strain>
    </source>
</reference>
<dbReference type="SMR" id="A0A086LE47"/>
<organism evidence="14 15">
    <name type="scientific">Toxoplasma gondii FOU</name>
    <dbReference type="NCBI Taxonomy" id="943167"/>
    <lineage>
        <taxon>Eukaryota</taxon>
        <taxon>Sar</taxon>
        <taxon>Alveolata</taxon>
        <taxon>Apicomplexa</taxon>
        <taxon>Conoidasida</taxon>
        <taxon>Coccidia</taxon>
        <taxon>Eucoccidiorida</taxon>
        <taxon>Eimeriorina</taxon>
        <taxon>Sarcocystidae</taxon>
        <taxon>Toxoplasma</taxon>
    </lineage>
</organism>
<feature type="domain" description="Palmitoyltransferase DHHC" evidence="13">
    <location>
        <begin position="126"/>
        <end position="259"/>
    </location>
</feature>
<dbReference type="GO" id="GO:0005783">
    <property type="term" value="C:endoplasmic reticulum"/>
    <property type="evidence" value="ECO:0007669"/>
    <property type="project" value="TreeGrafter"/>
</dbReference>
<comment type="caution">
    <text evidence="14">The sequence shown here is derived from an EMBL/GenBank/DDBJ whole genome shotgun (WGS) entry which is preliminary data.</text>
</comment>
<proteinExistence type="predicted"/>
<evidence type="ECO:0000256" key="7">
    <source>
        <dbReference type="ARBA" id="ARBA00023139"/>
    </source>
</evidence>
<evidence type="ECO:0000256" key="10">
    <source>
        <dbReference type="ARBA" id="ARBA00048048"/>
    </source>
</evidence>
<dbReference type="Pfam" id="PF01529">
    <property type="entry name" value="DHHC"/>
    <property type="match status" value="1"/>
</dbReference>
<evidence type="ECO:0000256" key="6">
    <source>
        <dbReference type="ARBA" id="ARBA00023136"/>
    </source>
</evidence>
<accession>A0A086LE47</accession>
<keyword evidence="8" id="KW-0449">Lipoprotein</keyword>
<feature type="compositionally biased region" description="Basic and acidic residues" evidence="11">
    <location>
        <begin position="993"/>
        <end position="1009"/>
    </location>
</feature>
<feature type="region of interest" description="Disordered" evidence="11">
    <location>
        <begin position="1041"/>
        <end position="1086"/>
    </location>
</feature>
<feature type="region of interest" description="Disordered" evidence="11">
    <location>
        <begin position="307"/>
        <end position="617"/>
    </location>
</feature>
<keyword evidence="6 12" id="KW-0472">Membrane</keyword>
<evidence type="ECO:0000256" key="4">
    <source>
        <dbReference type="ARBA" id="ARBA00022692"/>
    </source>
</evidence>
<keyword evidence="7" id="KW-0564">Palmitate</keyword>
<keyword evidence="9" id="KW-0012">Acyltransferase</keyword>
<evidence type="ECO:0000256" key="9">
    <source>
        <dbReference type="ARBA" id="ARBA00023315"/>
    </source>
</evidence>
<evidence type="ECO:0000256" key="8">
    <source>
        <dbReference type="ARBA" id="ARBA00023288"/>
    </source>
</evidence>
<keyword evidence="3" id="KW-0808">Transferase</keyword>
<feature type="compositionally biased region" description="Basic and acidic residues" evidence="11">
    <location>
        <begin position="749"/>
        <end position="772"/>
    </location>
</feature>
<feature type="compositionally biased region" description="Low complexity" evidence="11">
    <location>
        <begin position="659"/>
        <end position="669"/>
    </location>
</feature>
<feature type="compositionally biased region" description="Polar residues" evidence="11">
    <location>
        <begin position="566"/>
        <end position="576"/>
    </location>
</feature>
<keyword evidence="5 12" id="KW-1133">Transmembrane helix</keyword>
<feature type="region of interest" description="Disordered" evidence="11">
    <location>
        <begin position="779"/>
        <end position="798"/>
    </location>
</feature>
<feature type="region of interest" description="Disordered" evidence="11">
    <location>
        <begin position="989"/>
        <end position="1018"/>
    </location>
</feature>
<dbReference type="GO" id="GO:0005794">
    <property type="term" value="C:Golgi apparatus"/>
    <property type="evidence" value="ECO:0007669"/>
    <property type="project" value="TreeGrafter"/>
</dbReference>
<evidence type="ECO:0000256" key="1">
    <source>
        <dbReference type="ARBA" id="ARBA00004127"/>
    </source>
</evidence>
<keyword evidence="4 12" id="KW-0812">Transmembrane</keyword>
<feature type="compositionally biased region" description="Basic and acidic residues" evidence="11">
    <location>
        <begin position="460"/>
        <end position="534"/>
    </location>
</feature>
<feature type="compositionally biased region" description="Basic and acidic residues" evidence="11">
    <location>
        <begin position="709"/>
        <end position="724"/>
    </location>
</feature>
<dbReference type="PROSITE" id="PS50216">
    <property type="entry name" value="DHHC"/>
    <property type="match status" value="1"/>
</dbReference>
<dbReference type="EMBL" id="AEYH02000431">
    <property type="protein sequence ID" value="KFG54915.1"/>
    <property type="molecule type" value="Genomic_DNA"/>
</dbReference>
<evidence type="ECO:0000259" key="13">
    <source>
        <dbReference type="Pfam" id="PF01529"/>
    </source>
</evidence>
<feature type="compositionally biased region" description="Low complexity" evidence="11">
    <location>
        <begin position="779"/>
        <end position="789"/>
    </location>
</feature>
<feature type="compositionally biased region" description="Polar residues" evidence="11">
    <location>
        <begin position="588"/>
        <end position="599"/>
    </location>
</feature>
<evidence type="ECO:0000256" key="2">
    <source>
        <dbReference type="ARBA" id="ARBA00012210"/>
    </source>
</evidence>
<feature type="compositionally biased region" description="Polar residues" evidence="11">
    <location>
        <begin position="404"/>
        <end position="420"/>
    </location>
</feature>
<gene>
    <name evidence="14" type="ORF">TGFOU_213550</name>
</gene>
<evidence type="ECO:0000313" key="15">
    <source>
        <dbReference type="Proteomes" id="UP000028838"/>
    </source>
</evidence>
<sequence>MQPALADPEHPRAYGANYVYCNGCGITGPDRRTALVSLAMILIPSVVFMIWTSPWFASHFGVGVPLTQALLVLLTVYFFSVTACSDPGILPRHRSPMNAFDPLTGAYRARQPPRYQDVVINGNCIRLKFCTTCNIYRPPRSVHCAICDNCVERFDHHCPWLGNCIGLRNYRTFIFFVIFCSLLSVFTFVSSAVKVAFVVVWLRADGLNSDDVFQQLWGKATESVLLLVYTFVLSWFVLALFAYHGYLIATNQTTYEQIKSFFYEGNPWSKGLAGNLADVFCRPVRARYFSPLMPVLCFLEEDDLGRSSSPLNELSGDSARDTPSPLAREESAHASGSADLDVPLSQRPFANKRSPKGEEGGQPEKPVSSVMGASSSGVVSDSAAVRDPRGGEIASDGSEETAAQALTTSFPAPSCPTSLTEAEAPPAVSMPSGAGIADSGALAQEAGSDQKLLQRLSRKRQSEAEKEAAAQLRQKADARKSGDRRRQIGGGGREKGGRGERDLGLSSGKKEDDDPVDGLERRETRTPVEGESRNRAGATETLRTRPPTGHLRKNAGFPENKVESPRTPQQRPTASDSRGIERRAPQEAKSTSEPASGSTPGLGMEHASAPRDREMPAFAGQRLMVTTAVMGRPADFEGKRANAEGTQSVACEETPTMQALSSRASSSALPESHAFQTTPGENPGRTPEGPSGDTTLHCTAATETDDDGERERDGREEKERDGKIHKNRPSTALPAARVACSSERALPPVERDAGSVRGKRCEAPQEEGQGERRIYPVSSRPGRRVVPSPRRTDENHHDGDYLVHFKSETSSRFASYCPRVEGNSAFLSPLPEAPDCAEGVAACPCAETVFFSSGEPRGEDEVNQVFCLNQEEETMCSCFPSAAAPPQRGSTAGESSKGRIRFFSSGSFSAFRLFSSCFVAVPTPWARNRGSGSSWSGAYRTRLPAHSQTAEISPASASHSTQSLSHFRSSSSRVLQAFSHGGRLPASAVGAALERHRSSARRDPEEAEGKQGTCLPIKKTGPFAGGCAPGQFVCRLSGEDGAAGGAEASQNESSRGTRNTARRETAKGDEQAAWEEENEGRTGGDRSVLTYAAPQCCVSGPLSPRRRQGHKDLPSQSLNVSLEDHKAAGNCPSAPGRDTLPCGPARGIEAESMLNTGLGEAVDGDCDDAERDDLNACASRSRSVAGKACRCLPAGEWRGAASRESRRPHVSCAFFSDTHDAANCDLETGRLHGEPGGSADATGVAHTERASSCLGGKRMRDLVLRCGAIACVLPDDEDEDIRGGTAQQVQENMTDSYSHILHEAPSFRSSARVVISQRWSDGAVALGEKREYAMYERAKHQGYNSGELFSSGLLGSAAFDQE</sequence>
<comment type="catalytic activity">
    <reaction evidence="10">
        <text>L-cysteinyl-[protein] + hexadecanoyl-CoA = S-hexadecanoyl-L-cysteinyl-[protein] + CoA</text>
        <dbReference type="Rhea" id="RHEA:36683"/>
        <dbReference type="Rhea" id="RHEA-COMP:10131"/>
        <dbReference type="Rhea" id="RHEA-COMP:11032"/>
        <dbReference type="ChEBI" id="CHEBI:29950"/>
        <dbReference type="ChEBI" id="CHEBI:57287"/>
        <dbReference type="ChEBI" id="CHEBI:57379"/>
        <dbReference type="ChEBI" id="CHEBI:74151"/>
        <dbReference type="EC" id="2.3.1.225"/>
    </reaction>
</comment>
<feature type="transmembrane region" description="Helical" evidence="12">
    <location>
        <begin position="69"/>
        <end position="90"/>
    </location>
</feature>
<feature type="transmembrane region" description="Helical" evidence="12">
    <location>
        <begin position="35"/>
        <end position="57"/>
    </location>
</feature>
<name>A0A086LE47_TOXGO</name>
<feature type="region of interest" description="Disordered" evidence="11">
    <location>
        <begin position="946"/>
        <end position="965"/>
    </location>
</feature>
<feature type="compositionally biased region" description="Polar residues" evidence="11">
    <location>
        <begin position="946"/>
        <end position="957"/>
    </location>
</feature>
<dbReference type="PANTHER" id="PTHR22883:SF43">
    <property type="entry name" value="PALMITOYLTRANSFERASE APP"/>
    <property type="match status" value="1"/>
</dbReference>
<feature type="transmembrane region" description="Helical" evidence="12">
    <location>
        <begin position="224"/>
        <end position="249"/>
    </location>
</feature>
<feature type="compositionally biased region" description="Low complexity" evidence="11">
    <location>
        <begin position="367"/>
        <end position="383"/>
    </location>
</feature>
<dbReference type="GO" id="GO:0019706">
    <property type="term" value="F:protein-cysteine S-palmitoyltransferase activity"/>
    <property type="evidence" value="ECO:0007669"/>
    <property type="project" value="UniProtKB-EC"/>
</dbReference>
<protein>
    <recommendedName>
        <fullName evidence="2">protein S-acyltransferase</fullName>
        <ecNumber evidence="2">2.3.1.225</ecNumber>
    </recommendedName>
</protein>
<dbReference type="VEuPathDB" id="ToxoDB:TGFOU_213550"/>
<evidence type="ECO:0000256" key="11">
    <source>
        <dbReference type="SAM" id="MobiDB-lite"/>
    </source>
</evidence>
<evidence type="ECO:0000256" key="3">
    <source>
        <dbReference type="ARBA" id="ARBA00022679"/>
    </source>
</evidence>
<dbReference type="InterPro" id="IPR039859">
    <property type="entry name" value="PFA4/ZDH16/20/ERF2-like"/>
</dbReference>
<feature type="compositionally biased region" description="Polar residues" evidence="11">
    <location>
        <begin position="1049"/>
        <end position="1059"/>
    </location>
</feature>
<dbReference type="InterPro" id="IPR001594">
    <property type="entry name" value="Palmitoyltrfase_DHHC"/>
</dbReference>
<feature type="transmembrane region" description="Helical" evidence="12">
    <location>
        <begin position="173"/>
        <end position="204"/>
    </location>
</feature>
<dbReference type="EC" id="2.3.1.225" evidence="2"/>
<dbReference type="PANTHER" id="PTHR22883">
    <property type="entry name" value="ZINC FINGER DHHC DOMAIN CONTAINING PROTEIN"/>
    <property type="match status" value="1"/>
</dbReference>
<dbReference type="Proteomes" id="UP000028838">
    <property type="component" value="Unassembled WGS sequence"/>
</dbReference>
<feature type="compositionally biased region" description="Basic and acidic residues" evidence="11">
    <location>
        <begin position="1061"/>
        <end position="1070"/>
    </location>
</feature>